<dbReference type="OrthoDB" id="9780593at2"/>
<gene>
    <name evidence="6" type="ORF">DIC66_21290</name>
</gene>
<dbReference type="GO" id="GO:0003677">
    <property type="term" value="F:DNA binding"/>
    <property type="evidence" value="ECO:0007669"/>
    <property type="project" value="UniProtKB-KW"/>
</dbReference>
<dbReference type="PANTHER" id="PTHR43214:SF43">
    <property type="entry name" value="TWO-COMPONENT RESPONSE REGULATOR"/>
    <property type="match status" value="1"/>
</dbReference>
<evidence type="ECO:0000256" key="3">
    <source>
        <dbReference type="PROSITE-ProRule" id="PRU00169"/>
    </source>
</evidence>
<evidence type="ECO:0000259" key="4">
    <source>
        <dbReference type="PROSITE" id="PS50043"/>
    </source>
</evidence>
<evidence type="ECO:0000313" key="6">
    <source>
        <dbReference type="EMBL" id="RFO94871.1"/>
    </source>
</evidence>
<keyword evidence="7" id="KW-1185">Reference proteome</keyword>
<comment type="caution">
    <text evidence="6">The sequence shown here is derived from an EMBL/GenBank/DDBJ whole genome shotgun (WGS) entry which is preliminary data.</text>
</comment>
<evidence type="ECO:0000259" key="5">
    <source>
        <dbReference type="PROSITE" id="PS50110"/>
    </source>
</evidence>
<dbReference type="InterPro" id="IPR058245">
    <property type="entry name" value="NreC/VraR/RcsB-like_REC"/>
</dbReference>
<name>A0A3E1R6R2_9BURK</name>
<dbReference type="AlphaFoldDB" id="A0A3E1R6R2"/>
<dbReference type="GO" id="GO:0006355">
    <property type="term" value="P:regulation of DNA-templated transcription"/>
    <property type="evidence" value="ECO:0007669"/>
    <property type="project" value="InterPro"/>
</dbReference>
<keyword evidence="1 3" id="KW-0597">Phosphoprotein</keyword>
<dbReference type="Pfam" id="PF00196">
    <property type="entry name" value="GerE"/>
    <property type="match status" value="1"/>
</dbReference>
<dbReference type="SMART" id="SM00421">
    <property type="entry name" value="HTH_LUXR"/>
    <property type="match status" value="1"/>
</dbReference>
<dbReference type="InterPro" id="IPR001789">
    <property type="entry name" value="Sig_transdc_resp-reg_receiver"/>
</dbReference>
<accession>A0A3E1R6R2</accession>
<dbReference type="CDD" id="cd06170">
    <property type="entry name" value="LuxR_C_like"/>
    <property type="match status" value="1"/>
</dbReference>
<dbReference type="Pfam" id="PF00072">
    <property type="entry name" value="Response_reg"/>
    <property type="match status" value="1"/>
</dbReference>
<sequence>MIKLFLVDDHQIMREGLRVLLQTWGYQVVGESADLTQALAAIQKLQPDVLLLDLHLGDRSGLELLAELQSRNMHTRCVVLSMLAQPNMIAEALRLGALGYVLKGSAGRELATAIEAAASGQRFLGPEVSAMAVQSFTQPHSADPVETLSPRERQVISMVVQGLSSATIGSFLHLSPKTVATYRSRLMAKLNVKDVPALVRLAIRHKMFEDGHP</sequence>
<protein>
    <submittedName>
        <fullName evidence="6">DNA-binding response regulator</fullName>
    </submittedName>
</protein>
<reference evidence="6 7" key="1">
    <citation type="submission" date="2018-05" db="EMBL/GenBank/DDBJ databases">
        <title>Rhodoferax soyangensis sp.nov., isolated from an oligotrophic freshwater lake.</title>
        <authorList>
            <person name="Park M."/>
        </authorList>
    </citation>
    <scope>NUCLEOTIDE SEQUENCE [LARGE SCALE GENOMIC DNA]</scope>
    <source>
        <strain evidence="6 7">IMCC26218</strain>
    </source>
</reference>
<dbReference type="GO" id="GO:0000160">
    <property type="term" value="P:phosphorelay signal transduction system"/>
    <property type="evidence" value="ECO:0007669"/>
    <property type="project" value="InterPro"/>
</dbReference>
<dbReference type="InterPro" id="IPR011006">
    <property type="entry name" value="CheY-like_superfamily"/>
</dbReference>
<dbReference type="PROSITE" id="PS50110">
    <property type="entry name" value="RESPONSE_REGULATORY"/>
    <property type="match status" value="1"/>
</dbReference>
<dbReference type="PROSITE" id="PS50043">
    <property type="entry name" value="HTH_LUXR_2"/>
    <property type="match status" value="1"/>
</dbReference>
<feature type="modified residue" description="4-aspartylphosphate" evidence="3">
    <location>
        <position position="53"/>
    </location>
</feature>
<dbReference type="PROSITE" id="PS00622">
    <property type="entry name" value="HTH_LUXR_1"/>
    <property type="match status" value="1"/>
</dbReference>
<dbReference type="InterPro" id="IPR016032">
    <property type="entry name" value="Sig_transdc_resp-reg_C-effctor"/>
</dbReference>
<feature type="domain" description="Response regulatory" evidence="5">
    <location>
        <begin position="3"/>
        <end position="118"/>
    </location>
</feature>
<evidence type="ECO:0000256" key="1">
    <source>
        <dbReference type="ARBA" id="ARBA00022553"/>
    </source>
</evidence>
<dbReference type="PANTHER" id="PTHR43214">
    <property type="entry name" value="TWO-COMPONENT RESPONSE REGULATOR"/>
    <property type="match status" value="1"/>
</dbReference>
<evidence type="ECO:0000256" key="2">
    <source>
        <dbReference type="ARBA" id="ARBA00023125"/>
    </source>
</evidence>
<proteinExistence type="predicted"/>
<dbReference type="SMART" id="SM00448">
    <property type="entry name" value="REC"/>
    <property type="match status" value="1"/>
</dbReference>
<dbReference type="InterPro" id="IPR000792">
    <property type="entry name" value="Tscrpt_reg_LuxR_C"/>
</dbReference>
<dbReference type="SUPFAM" id="SSF52172">
    <property type="entry name" value="CheY-like"/>
    <property type="match status" value="1"/>
</dbReference>
<dbReference type="EMBL" id="QFZK01000028">
    <property type="protein sequence ID" value="RFO94871.1"/>
    <property type="molecule type" value="Genomic_DNA"/>
</dbReference>
<dbReference type="SUPFAM" id="SSF46894">
    <property type="entry name" value="C-terminal effector domain of the bipartite response regulators"/>
    <property type="match status" value="1"/>
</dbReference>
<dbReference type="CDD" id="cd17535">
    <property type="entry name" value="REC_NarL-like"/>
    <property type="match status" value="1"/>
</dbReference>
<dbReference type="Proteomes" id="UP000260665">
    <property type="component" value="Unassembled WGS sequence"/>
</dbReference>
<keyword evidence="2 6" id="KW-0238">DNA-binding</keyword>
<organism evidence="6 7">
    <name type="scientific">Rhodoferax lacus</name>
    <dbReference type="NCBI Taxonomy" id="2184758"/>
    <lineage>
        <taxon>Bacteria</taxon>
        <taxon>Pseudomonadati</taxon>
        <taxon>Pseudomonadota</taxon>
        <taxon>Betaproteobacteria</taxon>
        <taxon>Burkholderiales</taxon>
        <taxon>Comamonadaceae</taxon>
        <taxon>Rhodoferax</taxon>
    </lineage>
</organism>
<dbReference type="InterPro" id="IPR039420">
    <property type="entry name" value="WalR-like"/>
</dbReference>
<dbReference type="Gene3D" id="3.40.50.2300">
    <property type="match status" value="1"/>
</dbReference>
<evidence type="ECO:0000313" key="7">
    <source>
        <dbReference type="Proteomes" id="UP000260665"/>
    </source>
</evidence>
<dbReference type="PRINTS" id="PR00038">
    <property type="entry name" value="HTHLUXR"/>
</dbReference>
<feature type="domain" description="HTH luxR-type" evidence="4">
    <location>
        <begin position="141"/>
        <end position="206"/>
    </location>
</feature>
<dbReference type="RefSeq" id="WP_117180200.1">
    <property type="nucleotide sequence ID" value="NZ_QFZK01000028.1"/>
</dbReference>